<evidence type="ECO:0000259" key="20">
    <source>
        <dbReference type="PROSITE" id="PS51676"/>
    </source>
</evidence>
<dbReference type="SMART" id="SM00441">
    <property type="entry name" value="FF"/>
    <property type="match status" value="4"/>
</dbReference>
<dbReference type="FunFam" id="1.10.10.440:FF:000009">
    <property type="entry name" value="pre-mRNA-processing factor 40 homolog A isoform X1"/>
    <property type="match status" value="1"/>
</dbReference>
<evidence type="ECO:0000256" key="10">
    <source>
        <dbReference type="ARBA" id="ARBA00023187"/>
    </source>
</evidence>
<feature type="domain" description="FF" evidence="20">
    <location>
        <begin position="455"/>
        <end position="510"/>
    </location>
</feature>
<evidence type="ECO:0000256" key="2">
    <source>
        <dbReference type="ARBA" id="ARBA00004324"/>
    </source>
</evidence>
<feature type="compositionally biased region" description="Basic and acidic residues" evidence="18">
    <location>
        <begin position="10"/>
        <end position="20"/>
    </location>
</feature>
<dbReference type="InterPro" id="IPR001202">
    <property type="entry name" value="WW_dom"/>
</dbReference>
<feature type="compositionally biased region" description="Basic and acidic residues" evidence="18">
    <location>
        <begin position="678"/>
        <end position="716"/>
    </location>
</feature>
<dbReference type="GO" id="GO:0045292">
    <property type="term" value="P:mRNA cis splicing, via spliceosome"/>
    <property type="evidence" value="ECO:0007669"/>
    <property type="project" value="InterPro"/>
</dbReference>
<keyword evidence="9" id="KW-0007">Acetylation</keyword>
<feature type="domain" description="WW" evidence="19">
    <location>
        <begin position="59"/>
        <end position="86"/>
    </location>
</feature>
<dbReference type="Pfam" id="PF00397">
    <property type="entry name" value="WW"/>
    <property type="match status" value="2"/>
</dbReference>
<feature type="coiled-coil region" evidence="17">
    <location>
        <begin position="361"/>
        <end position="393"/>
    </location>
</feature>
<dbReference type="InterPro" id="IPR036020">
    <property type="entry name" value="WW_dom_sf"/>
</dbReference>
<dbReference type="GO" id="GO:0016607">
    <property type="term" value="C:nuclear speck"/>
    <property type="evidence" value="ECO:0007669"/>
    <property type="project" value="UniProtKB-SubCell"/>
</dbReference>
<dbReference type="FunFam" id="1.10.10.440:FF:000011">
    <property type="entry name" value="pre-mRNA-processing factor 40 homolog A isoform X1"/>
    <property type="match status" value="1"/>
</dbReference>
<dbReference type="FunFam" id="2.20.70.10:FF:000102">
    <property type="entry name" value="Pre-mRNA-processing factor 40 homolog B"/>
    <property type="match status" value="1"/>
</dbReference>
<dbReference type="GO" id="GO:0005685">
    <property type="term" value="C:U1 snRNP"/>
    <property type="evidence" value="ECO:0007669"/>
    <property type="project" value="TreeGrafter"/>
</dbReference>
<evidence type="ECO:0000313" key="22">
    <source>
        <dbReference type="Proteomes" id="UP000694395"/>
    </source>
</evidence>
<keyword evidence="17" id="KW-0175">Coiled coil</keyword>
<evidence type="ECO:0000256" key="8">
    <source>
        <dbReference type="ARBA" id="ARBA00022843"/>
    </source>
</evidence>
<dbReference type="GO" id="GO:0016363">
    <property type="term" value="C:nuclear matrix"/>
    <property type="evidence" value="ECO:0007669"/>
    <property type="project" value="UniProtKB-SubCell"/>
</dbReference>
<feature type="domain" description="FF" evidence="20">
    <location>
        <begin position="310"/>
        <end position="370"/>
    </location>
</feature>
<accession>A0A8C7UEZ1</accession>
<dbReference type="PANTHER" id="PTHR11864">
    <property type="entry name" value="PRE-MRNA-PROCESSING PROTEIN PRP40"/>
    <property type="match status" value="1"/>
</dbReference>
<evidence type="ECO:0000256" key="13">
    <source>
        <dbReference type="ARBA" id="ARBA00061317"/>
    </source>
</evidence>
<evidence type="ECO:0000256" key="15">
    <source>
        <dbReference type="ARBA" id="ARBA00078214"/>
    </source>
</evidence>
<dbReference type="Ensembl" id="ENSOMYT00000102885.2">
    <property type="protein sequence ID" value="ENSOMYP00000094654.2"/>
    <property type="gene ID" value="ENSOMYG00000041712.2"/>
</dbReference>
<dbReference type="GeneTree" id="ENSGT00930000150980"/>
<keyword evidence="7" id="KW-0677">Repeat</keyword>
<evidence type="ECO:0000259" key="19">
    <source>
        <dbReference type="PROSITE" id="PS50020"/>
    </source>
</evidence>
<evidence type="ECO:0000313" key="21">
    <source>
        <dbReference type="Ensembl" id="ENSOMYP00000094654.2"/>
    </source>
</evidence>
<keyword evidence="22" id="KW-1185">Reference proteome</keyword>
<dbReference type="GO" id="GO:0071004">
    <property type="term" value="C:U2-type prespliceosome"/>
    <property type="evidence" value="ECO:0007669"/>
    <property type="project" value="TreeGrafter"/>
</dbReference>
<evidence type="ECO:0000256" key="1">
    <source>
        <dbReference type="ARBA" id="ARBA00004109"/>
    </source>
</evidence>
<organism evidence="21 22">
    <name type="scientific">Oncorhynchus mykiss</name>
    <name type="common">Rainbow trout</name>
    <name type="synonym">Salmo gairdneri</name>
    <dbReference type="NCBI Taxonomy" id="8022"/>
    <lineage>
        <taxon>Eukaryota</taxon>
        <taxon>Metazoa</taxon>
        <taxon>Chordata</taxon>
        <taxon>Craniata</taxon>
        <taxon>Vertebrata</taxon>
        <taxon>Euteleostomi</taxon>
        <taxon>Actinopterygii</taxon>
        <taxon>Neopterygii</taxon>
        <taxon>Teleostei</taxon>
        <taxon>Protacanthopterygii</taxon>
        <taxon>Salmoniformes</taxon>
        <taxon>Salmonidae</taxon>
        <taxon>Salmoninae</taxon>
        <taxon>Oncorhynchus</taxon>
    </lineage>
</organism>
<evidence type="ECO:0000256" key="18">
    <source>
        <dbReference type="SAM" id="MobiDB-lite"/>
    </source>
</evidence>
<evidence type="ECO:0000256" key="3">
    <source>
        <dbReference type="ARBA" id="ARBA00022481"/>
    </source>
</evidence>
<feature type="domain" description="FF" evidence="20">
    <location>
        <begin position="176"/>
        <end position="230"/>
    </location>
</feature>
<dbReference type="PROSITE" id="PS51676">
    <property type="entry name" value="FF"/>
    <property type="match status" value="6"/>
</dbReference>
<dbReference type="FunFam" id="1.10.10.440:FF:000002">
    <property type="entry name" value="pre-mRNA-processing factor 40 homolog A isoform X1"/>
    <property type="match status" value="1"/>
</dbReference>
<evidence type="ECO:0000256" key="17">
    <source>
        <dbReference type="SAM" id="Coils"/>
    </source>
</evidence>
<evidence type="ECO:0000256" key="4">
    <source>
        <dbReference type="ARBA" id="ARBA00022499"/>
    </source>
</evidence>
<evidence type="ECO:0000256" key="14">
    <source>
        <dbReference type="ARBA" id="ARBA00072041"/>
    </source>
</evidence>
<name>A0A8C7UEZ1_ONCMY</name>
<feature type="domain" description="FF" evidence="20">
    <location>
        <begin position="525"/>
        <end position="582"/>
    </location>
</feature>
<feature type="compositionally biased region" description="Low complexity" evidence="18">
    <location>
        <begin position="639"/>
        <end position="649"/>
    </location>
</feature>
<dbReference type="Gene3D" id="2.20.70.10">
    <property type="match status" value="2"/>
</dbReference>
<reference evidence="21" key="2">
    <citation type="submission" date="2025-08" db="UniProtKB">
        <authorList>
            <consortium name="Ensembl"/>
        </authorList>
    </citation>
    <scope>IDENTIFICATION</scope>
</reference>
<dbReference type="PANTHER" id="PTHR11864:SF0">
    <property type="entry name" value="PRP40 PRE-MRNA PROCESSING FACTOR 40 HOMOLOG A (YEAST)"/>
    <property type="match status" value="1"/>
</dbReference>
<keyword evidence="4" id="KW-1017">Isopeptide bond</keyword>
<dbReference type="PROSITE" id="PS50020">
    <property type="entry name" value="WW_DOMAIN_2"/>
    <property type="match status" value="2"/>
</dbReference>
<dbReference type="InterPro" id="IPR039726">
    <property type="entry name" value="Prp40-like"/>
</dbReference>
<dbReference type="FunFam" id="1.10.10.440:FF:000012">
    <property type="entry name" value="pre-mRNA-processing factor 40 homolog A isoform X2"/>
    <property type="match status" value="1"/>
</dbReference>
<dbReference type="InterPro" id="IPR002713">
    <property type="entry name" value="FF_domain"/>
</dbReference>
<dbReference type="Pfam" id="PF25432">
    <property type="entry name" value="FF_PRPF40A"/>
    <property type="match status" value="1"/>
</dbReference>
<evidence type="ECO:0000256" key="9">
    <source>
        <dbReference type="ARBA" id="ARBA00022990"/>
    </source>
</evidence>
<evidence type="ECO:0000256" key="12">
    <source>
        <dbReference type="ARBA" id="ARBA00057440"/>
    </source>
</evidence>
<feature type="region of interest" description="Disordered" evidence="18">
    <location>
        <begin position="622"/>
        <end position="756"/>
    </location>
</feature>
<evidence type="ECO:0000256" key="7">
    <source>
        <dbReference type="ARBA" id="ARBA00022737"/>
    </source>
</evidence>
<dbReference type="PROSITE" id="PS01159">
    <property type="entry name" value="WW_DOMAIN_1"/>
    <property type="match status" value="2"/>
</dbReference>
<feature type="domain" description="FF" evidence="20">
    <location>
        <begin position="243"/>
        <end position="297"/>
    </location>
</feature>
<dbReference type="AlphaFoldDB" id="A0A8C7UEZ1"/>
<keyword evidence="10" id="KW-0508">mRNA splicing</keyword>
<reference evidence="21" key="1">
    <citation type="submission" date="2020-07" db="EMBL/GenBank/DDBJ databases">
        <title>A long reads based de novo assembly of the rainbow trout Arlee double haploid line genome.</title>
        <authorList>
            <person name="Gao G."/>
            <person name="Palti Y."/>
        </authorList>
    </citation>
    <scope>NUCLEOTIDE SEQUENCE [LARGE SCALE GENOMIC DNA]</scope>
</reference>
<keyword evidence="8" id="KW-0832">Ubl conjugation</keyword>
<evidence type="ECO:0000256" key="6">
    <source>
        <dbReference type="ARBA" id="ARBA00022664"/>
    </source>
</evidence>
<evidence type="ECO:0000256" key="5">
    <source>
        <dbReference type="ARBA" id="ARBA00022553"/>
    </source>
</evidence>
<feature type="domain" description="FF" evidence="20">
    <location>
        <begin position="390"/>
        <end position="450"/>
    </location>
</feature>
<comment type="similarity">
    <text evidence="13">Belongs to the PRPF40 family.</text>
</comment>
<sequence length="756" mass="89067">GTTNGSPQDDQPKNKSVWTEHKSLDEKTYYYNTETKQSSWEKPDDLKSPAEQMLSKCQWKEYKSDNGKAYYYNSHTKESRWTKPKELEDLEGEPGINDPFLLYCSGLGPYPQSISENVKPHGPVYLFPYQKHDFVFILGQWVRSFSFLSVFLFFSNDASKEERPELVKKTYKWNTKEEAKQAFKELLKEKGVSSNASWEQAMKMIINDPRYSALPKLSEKKQAFNAYKVQTEKEEKEETRIKYKESKEMYQRFLENHEKMTSTTRYKKAEQMFAELDVWSTVPERDRLEIYEDVLFYLAKKEKEQAKQLRKRNWEALKNILDNMANVTYRTTWSEAQQYLLDNPTFAEDEELQNMDKEDALICFEEHIRALEKEEEDEKQKTLLRERRRQRKNRESFQKFLDELHDNGQLHSMSAWMEMYPTVSSDIHFANMLGQPGSTPLDLFKFYVEDLKARYHDEKRIIKDILKDKNFLVEVNTSFEDFGTVISSDKRATTLDAGNIKLAFNSLLEKAEAREREREKEEARKMKRKEATFKSMLKQATPALEPEATWEEVRERFLKESAFEDVTLESERKRIFKDFMHVLEFIGNRVPFGISPSIVSAWHLTRQTLLLLSLLFSLQGSESEGEDDYHTKKKKRSQSKSPSERSSSGESDRSYKKSKKHKKKGKKRRHKSQSPESEGERKEKGGRERDGKREKDQEKEKENDKSRGKSRSESKQKSPKRKSTKEEGGWDTSGSELSEGELEKRRRTLLEQLDAP</sequence>
<keyword evidence="6" id="KW-0507">mRNA processing</keyword>
<dbReference type="FunFam" id="1.10.10.440:FF:000003">
    <property type="entry name" value="Pre-mRNA processing factor 40 homolog A"/>
    <property type="match status" value="1"/>
</dbReference>
<reference evidence="21" key="3">
    <citation type="submission" date="2025-09" db="UniProtKB">
        <authorList>
            <consortium name="Ensembl"/>
        </authorList>
    </citation>
    <scope>IDENTIFICATION</scope>
</reference>
<dbReference type="Gene3D" id="1.10.10.440">
    <property type="entry name" value="FF domain"/>
    <property type="match status" value="5"/>
</dbReference>
<keyword evidence="3" id="KW-0488">Methylation</keyword>
<dbReference type="CDD" id="cd00201">
    <property type="entry name" value="WW"/>
    <property type="match status" value="2"/>
</dbReference>
<evidence type="ECO:0000256" key="11">
    <source>
        <dbReference type="ARBA" id="ARBA00023242"/>
    </source>
</evidence>
<comment type="function">
    <text evidence="12">Binds to WASL/N-WASP and suppresses its translocation from the nucleus to the cytoplasm, thereby inhibiting its cytoplasmic function. Plays a role in the regulation of cell morphology and cytoskeletal organization. Required in the control of cell shape and migration. May play a role in cytokinesis. May be involved in pre-mRNA splicing.</text>
</comment>
<proteinExistence type="inferred from homology"/>
<keyword evidence="11" id="KW-0539">Nucleus</keyword>
<protein>
    <recommendedName>
        <fullName evidence="14">Pre-mRNA-processing factor 40 homolog A</fullName>
    </recommendedName>
    <alternativeName>
        <fullName evidence="15">Formin-binding protein 11</fullName>
    </alternativeName>
    <alternativeName>
        <fullName evidence="16">Formin-binding protein 3</fullName>
    </alternativeName>
</protein>
<feature type="domain" description="WW" evidence="19">
    <location>
        <begin position="18"/>
        <end position="45"/>
    </location>
</feature>
<feature type="compositionally biased region" description="Basic residues" evidence="18">
    <location>
        <begin position="656"/>
        <end position="672"/>
    </location>
</feature>
<evidence type="ECO:0000256" key="16">
    <source>
        <dbReference type="ARBA" id="ARBA00080815"/>
    </source>
</evidence>
<dbReference type="SUPFAM" id="SSF51045">
    <property type="entry name" value="WW domain"/>
    <property type="match status" value="2"/>
</dbReference>
<keyword evidence="5" id="KW-0597">Phosphoprotein</keyword>
<dbReference type="GO" id="GO:0003723">
    <property type="term" value="F:RNA binding"/>
    <property type="evidence" value="ECO:0007669"/>
    <property type="project" value="TreeGrafter"/>
</dbReference>
<comment type="subcellular location">
    <subcellularLocation>
        <location evidence="1">Nucleus matrix</location>
    </subcellularLocation>
    <subcellularLocation>
        <location evidence="2">Nucleus speckle</location>
    </subcellularLocation>
</comment>
<dbReference type="Proteomes" id="UP000694395">
    <property type="component" value="Chromosome 3"/>
</dbReference>
<dbReference type="InterPro" id="IPR036517">
    <property type="entry name" value="FF_domain_sf"/>
</dbReference>
<dbReference type="SMART" id="SM00456">
    <property type="entry name" value="WW"/>
    <property type="match status" value="2"/>
</dbReference>
<dbReference type="SUPFAM" id="SSF81698">
    <property type="entry name" value="FF domain"/>
    <property type="match status" value="5"/>
</dbReference>
<dbReference type="Pfam" id="PF01846">
    <property type="entry name" value="FF"/>
    <property type="match status" value="3"/>
</dbReference>
<feature type="region of interest" description="Disordered" evidence="18">
    <location>
        <begin position="1"/>
        <end position="20"/>
    </location>
</feature>